<dbReference type="OMA" id="NTFTHSA"/>
<dbReference type="GO" id="GO:0044205">
    <property type="term" value="P:'de novo' UMP biosynthetic process"/>
    <property type="evidence" value="ECO:0007669"/>
    <property type="project" value="UniProtKB-UniPathway"/>
</dbReference>
<dbReference type="SUPFAM" id="SSF51556">
    <property type="entry name" value="Metallo-dependent hydrolases"/>
    <property type="match status" value="1"/>
</dbReference>
<keyword evidence="3" id="KW-0862">Zinc</keyword>
<dbReference type="AlphaFoldDB" id="X6NBA0"/>
<dbReference type="GO" id="GO:0006207">
    <property type="term" value="P:'de novo' pyrimidine nucleobase biosynthetic process"/>
    <property type="evidence" value="ECO:0007669"/>
    <property type="project" value="TreeGrafter"/>
</dbReference>
<evidence type="ECO:0000313" key="7">
    <source>
        <dbReference type="Proteomes" id="UP000023152"/>
    </source>
</evidence>
<protein>
    <submittedName>
        <fullName evidence="6">Dihydroorotase</fullName>
    </submittedName>
</protein>
<comment type="caution">
    <text evidence="6">The sequence shown here is derived from an EMBL/GenBank/DDBJ whole genome shotgun (WGS) entry which is preliminary data.</text>
</comment>
<dbReference type="PANTHER" id="PTHR43137:SF1">
    <property type="entry name" value="DIHYDROOROTASE"/>
    <property type="match status" value="1"/>
</dbReference>
<evidence type="ECO:0000256" key="3">
    <source>
        <dbReference type="ARBA" id="ARBA00022833"/>
    </source>
</evidence>
<feature type="transmembrane region" description="Helical" evidence="5">
    <location>
        <begin position="174"/>
        <end position="194"/>
    </location>
</feature>
<name>X6NBA0_RETFI</name>
<gene>
    <name evidence="6" type="ORF">RFI_14597</name>
</gene>
<dbReference type="GO" id="GO:0046872">
    <property type="term" value="F:metal ion binding"/>
    <property type="evidence" value="ECO:0007669"/>
    <property type="project" value="UniProtKB-KW"/>
</dbReference>
<keyword evidence="4" id="KW-0665">Pyrimidine biosynthesis</keyword>
<evidence type="ECO:0000313" key="6">
    <source>
        <dbReference type="EMBL" id="ETO22597.1"/>
    </source>
</evidence>
<dbReference type="InterPro" id="IPR004721">
    <property type="entry name" value="DHOdimr"/>
</dbReference>
<reference evidence="6 7" key="1">
    <citation type="journal article" date="2013" name="Curr. Biol.">
        <title>The Genome of the Foraminiferan Reticulomyxa filosa.</title>
        <authorList>
            <person name="Glockner G."/>
            <person name="Hulsmann N."/>
            <person name="Schleicher M."/>
            <person name="Noegel A.A."/>
            <person name="Eichinger L."/>
            <person name="Gallinger C."/>
            <person name="Pawlowski J."/>
            <person name="Sierra R."/>
            <person name="Euteneuer U."/>
            <person name="Pillet L."/>
            <person name="Moustafa A."/>
            <person name="Platzer M."/>
            <person name="Groth M."/>
            <person name="Szafranski K."/>
            <person name="Schliwa M."/>
        </authorList>
    </citation>
    <scope>NUCLEOTIDE SEQUENCE [LARGE SCALE GENOMIC DNA]</scope>
</reference>
<keyword evidence="1" id="KW-0479">Metal-binding</keyword>
<keyword evidence="5" id="KW-1133">Transmembrane helix</keyword>
<evidence type="ECO:0000256" key="1">
    <source>
        <dbReference type="ARBA" id="ARBA00022723"/>
    </source>
</evidence>
<evidence type="ECO:0000256" key="2">
    <source>
        <dbReference type="ARBA" id="ARBA00022801"/>
    </source>
</evidence>
<dbReference type="InterPro" id="IPR002195">
    <property type="entry name" value="Dihydroorotase_CS"/>
</dbReference>
<sequence length="205" mass="22900">MKTQEILTIRRPDDFHLHLRDGDSLKLLVPHACEQVARAIVMPNLIPAIRTTKEAKDYRNRILANVPKTKSLNPLMTIYLTDSTAPKDIADAKSSGIIYGVKLYPKGATTNSESGVTSIDKVMETLKEMERQGLPLLIHGEVTDSNVDVFDRESVFIKKVLPTITNACPHLKIVLEHISTAVLIIILFCFPLSAHECSKLFIKKK</sequence>
<dbReference type="GO" id="GO:0005737">
    <property type="term" value="C:cytoplasm"/>
    <property type="evidence" value="ECO:0007669"/>
    <property type="project" value="TreeGrafter"/>
</dbReference>
<keyword evidence="7" id="KW-1185">Reference proteome</keyword>
<dbReference type="PANTHER" id="PTHR43137">
    <property type="entry name" value="DIHYDROOROTASE"/>
    <property type="match status" value="1"/>
</dbReference>
<organism evidence="6 7">
    <name type="scientific">Reticulomyxa filosa</name>
    <dbReference type="NCBI Taxonomy" id="46433"/>
    <lineage>
        <taxon>Eukaryota</taxon>
        <taxon>Sar</taxon>
        <taxon>Rhizaria</taxon>
        <taxon>Retaria</taxon>
        <taxon>Foraminifera</taxon>
        <taxon>Monothalamids</taxon>
        <taxon>Reticulomyxidae</taxon>
        <taxon>Reticulomyxa</taxon>
    </lineage>
</organism>
<accession>X6NBA0</accession>
<dbReference type="InterPro" id="IPR032466">
    <property type="entry name" value="Metal_Hydrolase"/>
</dbReference>
<dbReference type="GO" id="GO:0004151">
    <property type="term" value="F:dihydroorotase activity"/>
    <property type="evidence" value="ECO:0007669"/>
    <property type="project" value="InterPro"/>
</dbReference>
<dbReference type="EMBL" id="ASPP01010605">
    <property type="protein sequence ID" value="ETO22597.1"/>
    <property type="molecule type" value="Genomic_DNA"/>
</dbReference>
<evidence type="ECO:0000256" key="4">
    <source>
        <dbReference type="ARBA" id="ARBA00022975"/>
    </source>
</evidence>
<keyword evidence="5" id="KW-0472">Membrane</keyword>
<dbReference type="PROSITE" id="PS00482">
    <property type="entry name" value="DIHYDROOROTASE_1"/>
    <property type="match status" value="1"/>
</dbReference>
<keyword evidence="5" id="KW-0812">Transmembrane</keyword>
<keyword evidence="2" id="KW-0378">Hydrolase</keyword>
<dbReference type="Gene3D" id="3.20.20.140">
    <property type="entry name" value="Metal-dependent hydrolases"/>
    <property type="match status" value="1"/>
</dbReference>
<dbReference type="OrthoDB" id="1670005at2759"/>
<dbReference type="UniPathway" id="UPA00070">
    <property type="reaction ID" value="UER00117"/>
</dbReference>
<proteinExistence type="predicted"/>
<dbReference type="Proteomes" id="UP000023152">
    <property type="component" value="Unassembled WGS sequence"/>
</dbReference>
<evidence type="ECO:0000256" key="5">
    <source>
        <dbReference type="SAM" id="Phobius"/>
    </source>
</evidence>